<dbReference type="Gene3D" id="3.40.50.150">
    <property type="entry name" value="Vaccinia Virus protein VP39"/>
    <property type="match status" value="1"/>
</dbReference>
<dbReference type="RefSeq" id="WP_214478569.1">
    <property type="nucleotide sequence ID" value="NZ_CP071709.1"/>
</dbReference>
<dbReference type="InterPro" id="IPR029063">
    <property type="entry name" value="SAM-dependent_MTases_sf"/>
</dbReference>
<dbReference type="SUPFAM" id="SSF53335">
    <property type="entry name" value="S-adenosyl-L-methionine-dependent methyltransferases"/>
    <property type="match status" value="1"/>
</dbReference>
<name>A0ABX8FHE9_9BACI</name>
<dbReference type="GO" id="GO:0008168">
    <property type="term" value="F:methyltransferase activity"/>
    <property type="evidence" value="ECO:0007669"/>
    <property type="project" value="UniProtKB-KW"/>
</dbReference>
<keyword evidence="1" id="KW-0808">Transferase</keyword>
<sequence>MLKEEQYEAKLNISTSDQQLSVISSFHYHRYEPTPYRALDELFKHYQLSPSDHLVDYGCGKGRLNFYTHFHFQNAATGIEMNKQFYQQALLNADSYKMKKAKSSGKIHFECTLAEDYKILPSQNRFYFFNPFTVQIFIKVVNNILLSAEESWRDIELIFYYIDSDYVDFLEKHPCFELKQEIDLSALFKKNQYERFLVYKLVL</sequence>
<organism evidence="1 2">
    <name type="scientific">Cytobacillus gottheilii</name>
    <dbReference type="NCBI Taxonomy" id="859144"/>
    <lineage>
        <taxon>Bacteria</taxon>
        <taxon>Bacillati</taxon>
        <taxon>Bacillota</taxon>
        <taxon>Bacilli</taxon>
        <taxon>Bacillales</taxon>
        <taxon>Bacillaceae</taxon>
        <taxon>Cytobacillus</taxon>
    </lineage>
</organism>
<dbReference type="Proteomes" id="UP000679247">
    <property type="component" value="Chromosome"/>
</dbReference>
<dbReference type="EMBL" id="CP071709">
    <property type="protein sequence ID" value="QVY63413.1"/>
    <property type="molecule type" value="Genomic_DNA"/>
</dbReference>
<keyword evidence="1" id="KW-0489">Methyltransferase</keyword>
<proteinExistence type="predicted"/>
<keyword evidence="2" id="KW-1185">Reference proteome</keyword>
<gene>
    <name evidence="1" type="ORF">J1899_10350</name>
</gene>
<evidence type="ECO:0000313" key="1">
    <source>
        <dbReference type="EMBL" id="QVY63413.1"/>
    </source>
</evidence>
<evidence type="ECO:0000313" key="2">
    <source>
        <dbReference type="Proteomes" id="UP000679247"/>
    </source>
</evidence>
<accession>A0ABX8FHE9</accession>
<dbReference type="GO" id="GO:0032259">
    <property type="term" value="P:methylation"/>
    <property type="evidence" value="ECO:0007669"/>
    <property type="project" value="UniProtKB-KW"/>
</dbReference>
<reference evidence="1 2" key="1">
    <citation type="submission" date="2021-03" db="EMBL/GenBank/DDBJ databases">
        <title>The first data on the complete genome of the tetrodotoxin-producing bacterium.</title>
        <authorList>
            <person name="Melnikova D.I."/>
            <person name="Nijland R."/>
            <person name="Magarlamov T.Y."/>
        </authorList>
    </citation>
    <scope>NUCLEOTIDE SEQUENCE [LARGE SCALE GENOMIC DNA]</scope>
    <source>
        <strain evidence="1 2">1839</strain>
    </source>
</reference>
<protein>
    <submittedName>
        <fullName evidence="1">SAM-dependent methyltransferase</fullName>
    </submittedName>
</protein>